<organism evidence="1 2">
    <name type="scientific">Methylocapsa palsarum</name>
    <dbReference type="NCBI Taxonomy" id="1612308"/>
    <lineage>
        <taxon>Bacteria</taxon>
        <taxon>Pseudomonadati</taxon>
        <taxon>Pseudomonadota</taxon>
        <taxon>Alphaproteobacteria</taxon>
        <taxon>Hyphomicrobiales</taxon>
        <taxon>Beijerinckiaceae</taxon>
        <taxon>Methylocapsa</taxon>
    </lineage>
</organism>
<dbReference type="AlphaFoldDB" id="A0A1I4CQZ2"/>
<keyword evidence="2" id="KW-1185">Reference proteome</keyword>
<name>A0A1I4CQZ2_9HYPH</name>
<reference evidence="1 2" key="1">
    <citation type="submission" date="2016-10" db="EMBL/GenBank/DDBJ databases">
        <authorList>
            <person name="de Groot N.N."/>
        </authorList>
    </citation>
    <scope>NUCLEOTIDE SEQUENCE [LARGE SCALE GENOMIC DNA]</scope>
    <source>
        <strain evidence="1 2">NE2</strain>
    </source>
</reference>
<proteinExistence type="predicted"/>
<gene>
    <name evidence="1" type="ORF">SAMN05444581_12612</name>
</gene>
<accession>A0A1I4CQZ2</accession>
<dbReference type="EMBL" id="FOSN01000026">
    <property type="protein sequence ID" value="SFK82699.1"/>
    <property type="molecule type" value="Genomic_DNA"/>
</dbReference>
<dbReference type="RefSeq" id="WP_175492685.1">
    <property type="nucleotide sequence ID" value="NZ_FOSN01000026.1"/>
</dbReference>
<protein>
    <submittedName>
        <fullName evidence="1">Uncharacterized protein</fullName>
    </submittedName>
</protein>
<evidence type="ECO:0000313" key="2">
    <source>
        <dbReference type="Proteomes" id="UP000198755"/>
    </source>
</evidence>
<dbReference type="Proteomes" id="UP000198755">
    <property type="component" value="Unassembled WGS sequence"/>
</dbReference>
<evidence type="ECO:0000313" key="1">
    <source>
        <dbReference type="EMBL" id="SFK82699.1"/>
    </source>
</evidence>
<sequence length="72" mass="7830">MPVALHVAADHRAVEDGKGDSCDFSGDGLAVLIVRHSTIMPRRGIADKEKAKPRVTALLLAALPWAVYFYQL</sequence>